<dbReference type="InterPro" id="IPR035969">
    <property type="entry name" value="Rab-GAP_TBC_sf"/>
</dbReference>
<gene>
    <name evidence="2" type="ORF">K7432_001321</name>
</gene>
<dbReference type="Gene3D" id="1.10.10.750">
    <property type="entry name" value="Ypt/Rab-GAP domain of gyp1p, domain 1"/>
    <property type="match status" value="1"/>
</dbReference>
<comment type="caution">
    <text evidence="2">The sequence shown here is derived from an EMBL/GenBank/DDBJ whole genome shotgun (WGS) entry which is preliminary data.</text>
</comment>
<dbReference type="InterPro" id="IPR050302">
    <property type="entry name" value="Rab_GAP_TBC_domain"/>
</dbReference>
<evidence type="ECO:0000313" key="2">
    <source>
        <dbReference type="EMBL" id="KAK9728069.1"/>
    </source>
</evidence>
<evidence type="ECO:0000313" key="3">
    <source>
        <dbReference type="Proteomes" id="UP001479436"/>
    </source>
</evidence>
<sequence length="411" mass="47089">MTTFADFYPISSEKENIILDSNLLKRLSQDSTPKSPSTEYRLSLGALPEADLELDSFSTLGSIDLDSSPLISSEASTISLELDLEHLSYPSPVLLKAPFQPAQLTTVYAELAPQTNHAFWEDLANNFDQVYKEAPELVREKLYKGIPSAYRGRLWKIMSKGDRTFLETLYMQLIDEASPHDWNISLDLPRTFPRLEMFQDKDGPGQTGMRNILRVYSTYDSQVGYCQGFGHIVGVLLMQLEECEAFCIFVRMMESYNLRTTYSHNMIGLELRIYQLRSLMSTHLPKLLNHLDAHNVKTGMYSTQWFLTIFGCCFPLSLVQRVYDVMFIDGIDVTLLRVALALLKRNEAQLLQLDQFEDIMKVLSTRMCEPFSGSIGDILAEAKKLEKTVNKKILQVYAKKHELLRRIFDRN</sequence>
<dbReference type="SUPFAM" id="SSF47923">
    <property type="entry name" value="Ypt/Rab-GAP domain of gyp1p"/>
    <property type="match status" value="2"/>
</dbReference>
<dbReference type="Pfam" id="PF00566">
    <property type="entry name" value="RabGAP-TBC"/>
    <property type="match status" value="1"/>
</dbReference>
<dbReference type="EMBL" id="JASJQH010006904">
    <property type="protein sequence ID" value="KAK9728069.1"/>
    <property type="molecule type" value="Genomic_DNA"/>
</dbReference>
<dbReference type="Proteomes" id="UP001479436">
    <property type="component" value="Unassembled WGS sequence"/>
</dbReference>
<evidence type="ECO:0000259" key="1">
    <source>
        <dbReference type="PROSITE" id="PS50086"/>
    </source>
</evidence>
<dbReference type="PANTHER" id="PTHR47219:SF9">
    <property type="entry name" value="GTPASE ACTIVATING PROTEIN AND CENTROSOME-ASSOCIATED, ISOFORM B"/>
    <property type="match status" value="1"/>
</dbReference>
<proteinExistence type="predicted"/>
<dbReference type="InterPro" id="IPR000195">
    <property type="entry name" value="Rab-GAP-TBC_dom"/>
</dbReference>
<dbReference type="Gene3D" id="1.10.472.80">
    <property type="entry name" value="Ypt/Rab-GAP domain of gyp1p, domain 3"/>
    <property type="match status" value="1"/>
</dbReference>
<keyword evidence="3" id="KW-1185">Reference proteome</keyword>
<protein>
    <recommendedName>
        <fullName evidence="1">Rab-GAP TBC domain-containing protein</fullName>
    </recommendedName>
</protein>
<name>A0ABR2W9T7_9FUNG</name>
<reference evidence="2 3" key="1">
    <citation type="submission" date="2023-04" db="EMBL/GenBank/DDBJ databases">
        <title>Genome of Basidiobolus ranarum AG-B5.</title>
        <authorList>
            <person name="Stajich J.E."/>
            <person name="Carter-House D."/>
            <person name="Gryganskyi A."/>
        </authorList>
    </citation>
    <scope>NUCLEOTIDE SEQUENCE [LARGE SCALE GENOMIC DNA]</scope>
    <source>
        <strain evidence="2 3">AG-B5</strain>
    </source>
</reference>
<accession>A0ABR2W9T7</accession>
<organism evidence="2 3">
    <name type="scientific">Basidiobolus ranarum</name>
    <dbReference type="NCBI Taxonomy" id="34480"/>
    <lineage>
        <taxon>Eukaryota</taxon>
        <taxon>Fungi</taxon>
        <taxon>Fungi incertae sedis</taxon>
        <taxon>Zoopagomycota</taxon>
        <taxon>Entomophthoromycotina</taxon>
        <taxon>Basidiobolomycetes</taxon>
        <taxon>Basidiobolales</taxon>
        <taxon>Basidiobolaceae</taxon>
        <taxon>Basidiobolus</taxon>
    </lineage>
</organism>
<dbReference type="SMART" id="SM00164">
    <property type="entry name" value="TBC"/>
    <property type="match status" value="1"/>
</dbReference>
<dbReference type="PANTHER" id="PTHR47219">
    <property type="entry name" value="RAB GTPASE-ACTIVATING PROTEIN 1-LIKE"/>
    <property type="match status" value="1"/>
</dbReference>
<dbReference type="Gene3D" id="1.10.8.270">
    <property type="entry name" value="putative rabgap domain of human tbc1 domain family member 14 like domains"/>
    <property type="match status" value="1"/>
</dbReference>
<feature type="domain" description="Rab-GAP TBC" evidence="1">
    <location>
        <begin position="145"/>
        <end position="330"/>
    </location>
</feature>
<dbReference type="PROSITE" id="PS50086">
    <property type="entry name" value="TBC_RABGAP"/>
    <property type="match status" value="1"/>
</dbReference>